<dbReference type="SUPFAM" id="SSF55486">
    <property type="entry name" value="Metalloproteases ('zincins'), catalytic domain"/>
    <property type="match status" value="1"/>
</dbReference>
<evidence type="ECO:0000313" key="1">
    <source>
        <dbReference type="EMBL" id="SDY83295.1"/>
    </source>
</evidence>
<dbReference type="EMBL" id="FNOV01000015">
    <property type="protein sequence ID" value="SDY83295.1"/>
    <property type="molecule type" value="Genomic_DNA"/>
</dbReference>
<reference evidence="2" key="1">
    <citation type="submission" date="2016-10" db="EMBL/GenBank/DDBJ databases">
        <authorList>
            <person name="Varghese N."/>
            <person name="Submissions S."/>
        </authorList>
    </citation>
    <scope>NUCLEOTIDE SEQUENCE [LARGE SCALE GENOMIC DNA]</scope>
    <source>
        <strain evidence="2">CGMCC 1.8975</strain>
    </source>
</reference>
<keyword evidence="2" id="KW-1185">Reference proteome</keyword>
<protein>
    <recommendedName>
        <fullName evidence="3">Peptidase M4</fullName>
    </recommendedName>
</protein>
<dbReference type="Proteomes" id="UP000199249">
    <property type="component" value="Unassembled WGS sequence"/>
</dbReference>
<dbReference type="OrthoDB" id="178184at2"/>
<dbReference type="RefSeq" id="WP_139255307.1">
    <property type="nucleotide sequence ID" value="NZ_FNOV01000015.1"/>
</dbReference>
<name>A0A1H3N4A4_9BACT</name>
<dbReference type="STRING" id="651662.SAMN04488069_11518"/>
<organism evidence="1 2">
    <name type="scientific">Hymenobacter psychrophilus</name>
    <dbReference type="NCBI Taxonomy" id="651662"/>
    <lineage>
        <taxon>Bacteria</taxon>
        <taxon>Pseudomonadati</taxon>
        <taxon>Bacteroidota</taxon>
        <taxon>Cytophagia</taxon>
        <taxon>Cytophagales</taxon>
        <taxon>Hymenobacteraceae</taxon>
        <taxon>Hymenobacter</taxon>
    </lineage>
</organism>
<accession>A0A1H3N4A4</accession>
<evidence type="ECO:0000313" key="2">
    <source>
        <dbReference type="Proteomes" id="UP000199249"/>
    </source>
</evidence>
<proteinExistence type="predicted"/>
<sequence>MNAYPLPAKRRLRTFAFDPSLAGQLETASINQITLEVPWEPLEPGPIGEYLEVVDVDPASGQAYCPVDLNEPFVLAQDGLAPSEGDPRFHQQMVYAVAMATIKRFEEALGRRALWSVPRRGSQQWKYIPRLRIYPHALREANAYYSPDKKALLFGYFRATAAQGQEVLPGGLVFTCLSHDIIAHETTHALLDGMHRRFAEPSNPDVLAFHEALADIVALFQHFSYPEALRHQLARTRGDLSSQNLLGELAQQFGQAIGSHGALRDALGTRDADDRWMPKIPDPLLLRQTAEPHARGSILVAAVFGAFLRIYQTRTADLLRIASAGTGVLPEGELHPDLINRLAQEAATTAHHVLRMCIRALDYCPPVDITFGEFLRALVTADRDLVANDSRSYRVAVVESFRRWGIYPAGVNSLSEESLLWASPTKEEEEELQKALGDAKTLRSYCPDWGLSSERRSVHEQSEANCESLNEALVKAQLPAAVRALGMSSDLVSYGSFYESTHYAKLGLKNMPTLEIHAVRPARRVLANGEVRTDLVVVATQRRRGYFSLERQKAIDSRTETPADGNDYDFMFRGGCTLLIDLEKGNIRFIVRKDVLDEQRMAAHRAYLLNGLTPSLQGVYFGSRGKEHAEGLAEPFAFLHRIDDSLLS</sequence>
<evidence type="ECO:0008006" key="3">
    <source>
        <dbReference type="Google" id="ProtNLM"/>
    </source>
</evidence>
<dbReference type="CDD" id="cd09598">
    <property type="entry name" value="M4_like"/>
    <property type="match status" value="1"/>
</dbReference>
<gene>
    <name evidence="1" type="ORF">SAMN04488069_11518</name>
</gene>
<dbReference type="AlphaFoldDB" id="A0A1H3N4A4"/>